<evidence type="ECO:0008006" key="3">
    <source>
        <dbReference type="Google" id="ProtNLM"/>
    </source>
</evidence>
<reference evidence="2" key="1">
    <citation type="submission" date="2017-09" db="EMBL/GenBank/DDBJ databases">
        <title>Depth-based differentiation of microbial function through sediment-hosted aquifers and enrichment of novel symbionts in the deep terrestrial subsurface.</title>
        <authorList>
            <person name="Probst A.J."/>
            <person name="Ladd B."/>
            <person name="Jarett J.K."/>
            <person name="Geller-Mcgrath D.E."/>
            <person name="Sieber C.M.K."/>
            <person name="Emerson J.B."/>
            <person name="Anantharaman K."/>
            <person name="Thomas B.C."/>
            <person name="Malmstrom R."/>
            <person name="Stieglmeier M."/>
            <person name="Klingl A."/>
            <person name="Woyke T."/>
            <person name="Ryan C.M."/>
            <person name="Banfield J.F."/>
        </authorList>
    </citation>
    <scope>NUCLEOTIDE SEQUENCE [LARGE SCALE GENOMIC DNA]</scope>
</reference>
<protein>
    <recommendedName>
        <fullName evidence="3">UDP-N-acetylglucosamine 2-epimerase domain-containing protein</fullName>
    </recommendedName>
</protein>
<comment type="caution">
    <text evidence="1">The sequence shown here is derived from an EMBL/GenBank/DDBJ whole genome shotgun (WGS) entry which is preliminary data.</text>
</comment>
<proteinExistence type="predicted"/>
<sequence length="329" mass="35909">MNVLVAAQDPGGANAVAPVAEALVRRGHTVVATVEGAARDVFLRRNLPLGNCNDPSVVLLATSGGESVEKRVTEQLRGTVPTIAVLDFWSNYWQRFSSPGTKDFAYLPDVVCVMDTVARDEMIADGFAPEHLRVTGNPHFDHFADGITHEKEDAHRVLFISQPIREDALVPGFPPAASDEYEALETTIAALPSTHRLCIRLHPREPADKYERYLGDRVQIALEPTLEEALSVSGLVVGVASQVLLQAAAADKKVLCYEPVLEGPDELVSNRIGVTTRIESPEELRAALHQYAEGKWPYQTKPVHEVWPAGATERVIVVLDELVATDASR</sequence>
<dbReference type="SUPFAM" id="SSF53756">
    <property type="entry name" value="UDP-Glycosyltransferase/glycogen phosphorylase"/>
    <property type="match status" value="1"/>
</dbReference>
<evidence type="ECO:0000313" key="1">
    <source>
        <dbReference type="EMBL" id="PIR83416.1"/>
    </source>
</evidence>
<name>A0A2H0UCL7_9BACT</name>
<dbReference type="EMBL" id="PFBL01000004">
    <property type="protein sequence ID" value="PIR83416.1"/>
    <property type="molecule type" value="Genomic_DNA"/>
</dbReference>
<accession>A0A2H0UCL7</accession>
<dbReference type="Proteomes" id="UP000230179">
    <property type="component" value="Unassembled WGS sequence"/>
</dbReference>
<evidence type="ECO:0000313" key="2">
    <source>
        <dbReference type="Proteomes" id="UP000230179"/>
    </source>
</evidence>
<gene>
    <name evidence="1" type="ORF">COU19_00445</name>
</gene>
<organism evidence="1 2">
    <name type="scientific">Candidatus Kaiserbacteria bacterium CG10_big_fil_rev_8_21_14_0_10_56_12</name>
    <dbReference type="NCBI Taxonomy" id="1974611"/>
    <lineage>
        <taxon>Bacteria</taxon>
        <taxon>Candidatus Kaiseribacteriota</taxon>
    </lineage>
</organism>
<dbReference type="AlphaFoldDB" id="A0A2H0UCL7"/>